<dbReference type="Pfam" id="PF00089">
    <property type="entry name" value="Trypsin"/>
    <property type="match status" value="1"/>
</dbReference>
<evidence type="ECO:0000313" key="7">
    <source>
        <dbReference type="Proteomes" id="UP000195880"/>
    </source>
</evidence>
<dbReference type="InterPro" id="IPR043504">
    <property type="entry name" value="Peptidase_S1_PA_chymotrypsin"/>
</dbReference>
<dbReference type="SMART" id="SM00020">
    <property type="entry name" value="Tryp_SPc"/>
    <property type="match status" value="1"/>
</dbReference>
<dbReference type="Proteomes" id="UP000195880">
    <property type="component" value="Chromosome"/>
</dbReference>
<sequence>MRLSFPSRTSRPSRTARAAADTTSTSRASRTSRAPRAALASATAATALALMATSAPAANAIIGGTEVSNDAYPFMVAVLEKGSGSAFDRQFCGGSLIAPDVVMTAAHCLVDDAGKPVKAKTVQVAVGRTVLSKSGQGQIRNAKTKGTGSRGSIVVHPRYLKGQEAYDVAFIQLDKPVRGISPVKLPTQGTDSLLRPGQKATVAGWGNTDTAMTHTPDRLRQVKVPILSHNECKVSYDGYSSKVNFCAGVEGKDSCQGDSGGPIFRTVPGRQDPIQIGVVSYGDGCGDQGAPGVYTSTSSAKLWKTLDESPSGKRLKRALGRR</sequence>
<dbReference type="CDD" id="cd00190">
    <property type="entry name" value="Tryp_SPc"/>
    <property type="match status" value="1"/>
</dbReference>
<dbReference type="InterPro" id="IPR009003">
    <property type="entry name" value="Peptidase_S1_PA"/>
</dbReference>
<reference evidence="6 7" key="1">
    <citation type="submission" date="2017-05" db="EMBL/GenBank/DDBJ databases">
        <title>Streptomyces alboflavus Genome sequencing and assembly.</title>
        <authorList>
            <person name="Wang Y."/>
            <person name="Du B."/>
            <person name="Ding Y."/>
            <person name="Liu H."/>
            <person name="Hou Q."/>
            <person name="Liu K."/>
            <person name="Wang C."/>
            <person name="Yao L."/>
        </authorList>
    </citation>
    <scope>NUCLEOTIDE SEQUENCE [LARGE SCALE GENOMIC DNA]</scope>
    <source>
        <strain evidence="6 7">MDJK44</strain>
    </source>
</reference>
<dbReference type="GO" id="GO:0006508">
    <property type="term" value="P:proteolysis"/>
    <property type="evidence" value="ECO:0007669"/>
    <property type="project" value="UniProtKB-KW"/>
</dbReference>
<feature type="region of interest" description="Disordered" evidence="4">
    <location>
        <begin position="1"/>
        <end position="35"/>
    </location>
</feature>
<evidence type="ECO:0000313" key="6">
    <source>
        <dbReference type="EMBL" id="ARX85589.1"/>
    </source>
</evidence>
<protein>
    <submittedName>
        <fullName evidence="6">Peptidase S1</fullName>
    </submittedName>
</protein>
<keyword evidence="2" id="KW-1015">Disulfide bond</keyword>
<evidence type="ECO:0000259" key="5">
    <source>
        <dbReference type="PROSITE" id="PS50240"/>
    </source>
</evidence>
<dbReference type="STRING" id="67267.GCA_000716675_07370"/>
<dbReference type="PRINTS" id="PR00722">
    <property type="entry name" value="CHYMOTRYPSIN"/>
</dbReference>
<dbReference type="InterPro" id="IPR001314">
    <property type="entry name" value="Peptidase_S1A"/>
</dbReference>
<dbReference type="PROSITE" id="PS00135">
    <property type="entry name" value="TRYPSIN_SER"/>
    <property type="match status" value="1"/>
</dbReference>
<dbReference type="RefSeq" id="WP_087885389.1">
    <property type="nucleotide sequence ID" value="NZ_CP021748.1"/>
</dbReference>
<dbReference type="SUPFAM" id="SSF50494">
    <property type="entry name" value="Trypsin-like serine proteases"/>
    <property type="match status" value="1"/>
</dbReference>
<dbReference type="InterPro" id="IPR001254">
    <property type="entry name" value="Trypsin_dom"/>
</dbReference>
<keyword evidence="3" id="KW-0720">Serine protease</keyword>
<evidence type="ECO:0000256" key="3">
    <source>
        <dbReference type="RuleBase" id="RU363034"/>
    </source>
</evidence>
<dbReference type="InterPro" id="IPR018114">
    <property type="entry name" value="TRYPSIN_HIS"/>
</dbReference>
<dbReference type="PANTHER" id="PTHR24276:SF98">
    <property type="entry name" value="FI18310P1-RELATED"/>
    <property type="match status" value="1"/>
</dbReference>
<dbReference type="Gene3D" id="2.40.10.10">
    <property type="entry name" value="Trypsin-like serine proteases"/>
    <property type="match status" value="1"/>
</dbReference>
<keyword evidence="3" id="KW-0378">Hydrolase</keyword>
<accession>A0A1Z1WGT7</accession>
<dbReference type="EMBL" id="CP021748">
    <property type="protein sequence ID" value="ARX85589.1"/>
    <property type="molecule type" value="Genomic_DNA"/>
</dbReference>
<dbReference type="InterPro" id="IPR033116">
    <property type="entry name" value="TRYPSIN_SER"/>
</dbReference>
<dbReference type="KEGG" id="salf:SMD44_05053"/>
<name>A0A1Z1WGT7_9ACTN</name>
<proteinExistence type="inferred from homology"/>
<feature type="domain" description="Peptidase S1" evidence="5">
    <location>
        <begin position="61"/>
        <end position="303"/>
    </location>
</feature>
<keyword evidence="7" id="KW-1185">Reference proteome</keyword>
<dbReference type="GO" id="GO:0004252">
    <property type="term" value="F:serine-type endopeptidase activity"/>
    <property type="evidence" value="ECO:0007669"/>
    <property type="project" value="InterPro"/>
</dbReference>
<dbReference type="eggNOG" id="COG5640">
    <property type="taxonomic scope" value="Bacteria"/>
</dbReference>
<dbReference type="InterPro" id="IPR050430">
    <property type="entry name" value="Peptidase_S1"/>
</dbReference>
<gene>
    <name evidence="6" type="ORF">SMD44_05053</name>
</gene>
<organism evidence="6 7">
    <name type="scientific">Streptomyces alboflavus</name>
    <dbReference type="NCBI Taxonomy" id="67267"/>
    <lineage>
        <taxon>Bacteria</taxon>
        <taxon>Bacillati</taxon>
        <taxon>Actinomycetota</taxon>
        <taxon>Actinomycetes</taxon>
        <taxon>Kitasatosporales</taxon>
        <taxon>Streptomycetaceae</taxon>
        <taxon>Streptomyces</taxon>
    </lineage>
</organism>
<evidence type="ECO:0000256" key="4">
    <source>
        <dbReference type="SAM" id="MobiDB-lite"/>
    </source>
</evidence>
<comment type="similarity">
    <text evidence="1">Belongs to the peptidase S1 family.</text>
</comment>
<dbReference type="FunFam" id="2.40.10.10:FF:000002">
    <property type="entry name" value="Transmembrane protease serine"/>
    <property type="match status" value="1"/>
</dbReference>
<dbReference type="PROSITE" id="PS50240">
    <property type="entry name" value="TRYPSIN_DOM"/>
    <property type="match status" value="1"/>
</dbReference>
<evidence type="ECO:0000256" key="1">
    <source>
        <dbReference type="ARBA" id="ARBA00007664"/>
    </source>
</evidence>
<dbReference type="PROSITE" id="PS00134">
    <property type="entry name" value="TRYPSIN_HIS"/>
    <property type="match status" value="1"/>
</dbReference>
<keyword evidence="3" id="KW-0645">Protease</keyword>
<evidence type="ECO:0000256" key="2">
    <source>
        <dbReference type="ARBA" id="ARBA00023157"/>
    </source>
</evidence>
<dbReference type="AlphaFoldDB" id="A0A1Z1WGT7"/>
<dbReference type="OrthoDB" id="1496095at2"/>
<dbReference type="PANTHER" id="PTHR24276">
    <property type="entry name" value="POLYSERASE-RELATED"/>
    <property type="match status" value="1"/>
</dbReference>